<dbReference type="InterPro" id="IPR032710">
    <property type="entry name" value="NTF2-like_dom_sf"/>
</dbReference>
<dbReference type="Gene3D" id="3.10.450.50">
    <property type="match status" value="1"/>
</dbReference>
<feature type="domain" description="SnoaL-like" evidence="2">
    <location>
        <begin position="4"/>
        <end position="126"/>
    </location>
</feature>
<evidence type="ECO:0000259" key="2">
    <source>
        <dbReference type="Pfam" id="PF13577"/>
    </source>
</evidence>
<dbReference type="Pfam" id="PF13577">
    <property type="entry name" value="SnoaL_4"/>
    <property type="match status" value="1"/>
</dbReference>
<proteinExistence type="predicted"/>
<protein>
    <recommendedName>
        <fullName evidence="2">SnoaL-like domain-containing protein</fullName>
    </recommendedName>
</protein>
<name>A0A381NAH2_9ZZZZ</name>
<dbReference type="EMBL" id="UINC01000230">
    <property type="protein sequence ID" value="SUZ51610.1"/>
    <property type="molecule type" value="Genomic_DNA"/>
</dbReference>
<reference evidence="3" key="1">
    <citation type="submission" date="2018-05" db="EMBL/GenBank/DDBJ databases">
        <authorList>
            <person name="Lanie J.A."/>
            <person name="Ng W.-L."/>
            <person name="Kazmierczak K.M."/>
            <person name="Andrzejewski T.M."/>
            <person name="Davidsen T.M."/>
            <person name="Wayne K.J."/>
            <person name="Tettelin H."/>
            <person name="Glass J.I."/>
            <person name="Rusch D."/>
            <person name="Podicherti R."/>
            <person name="Tsui H.-C.T."/>
            <person name="Winkler M.E."/>
        </authorList>
    </citation>
    <scope>NUCLEOTIDE SEQUENCE</scope>
</reference>
<organism evidence="3">
    <name type="scientific">marine metagenome</name>
    <dbReference type="NCBI Taxonomy" id="408172"/>
    <lineage>
        <taxon>unclassified sequences</taxon>
        <taxon>metagenomes</taxon>
        <taxon>ecological metagenomes</taxon>
    </lineage>
</organism>
<sequence>MTENLRSHNAISDLVHRYANAVNDRDSEAWSSTFALEASWDLGPERAVKGRAEILSLWTKEMQRFRKVVQIVDSGTVDLDQSGCSGSGRWYFKEHFERNDGTSGFMVAHYDDEYLKVNGQWLFAVRSLVLHDRQTSGAEDETGPTPIVDPLGPEVSTATGQNDR</sequence>
<evidence type="ECO:0000256" key="1">
    <source>
        <dbReference type="SAM" id="MobiDB-lite"/>
    </source>
</evidence>
<dbReference type="SUPFAM" id="SSF54427">
    <property type="entry name" value="NTF2-like"/>
    <property type="match status" value="1"/>
</dbReference>
<dbReference type="AlphaFoldDB" id="A0A381NAH2"/>
<accession>A0A381NAH2</accession>
<dbReference type="CDD" id="cd00531">
    <property type="entry name" value="NTF2_like"/>
    <property type="match status" value="1"/>
</dbReference>
<dbReference type="InterPro" id="IPR037401">
    <property type="entry name" value="SnoaL-like"/>
</dbReference>
<evidence type="ECO:0000313" key="3">
    <source>
        <dbReference type="EMBL" id="SUZ51610.1"/>
    </source>
</evidence>
<feature type="region of interest" description="Disordered" evidence="1">
    <location>
        <begin position="135"/>
        <end position="164"/>
    </location>
</feature>
<gene>
    <name evidence="3" type="ORF">METZ01_LOCUS4464</name>
</gene>